<evidence type="ECO:0000256" key="3">
    <source>
        <dbReference type="ARBA" id="ARBA00023163"/>
    </source>
</evidence>
<dbReference type="InterPro" id="IPR050397">
    <property type="entry name" value="Env_Response_Regulators"/>
</dbReference>
<evidence type="ECO:0000313" key="5">
    <source>
        <dbReference type="EMBL" id="TWX69672.1"/>
    </source>
</evidence>
<dbReference type="Gene3D" id="2.60.120.10">
    <property type="entry name" value="Jelly Rolls"/>
    <property type="match status" value="1"/>
</dbReference>
<accession>A0A5C6QMD8</accession>
<keyword evidence="3" id="KW-0804">Transcription</keyword>
<evidence type="ECO:0000256" key="2">
    <source>
        <dbReference type="ARBA" id="ARBA00023125"/>
    </source>
</evidence>
<evidence type="ECO:0000259" key="4">
    <source>
        <dbReference type="PROSITE" id="PS50042"/>
    </source>
</evidence>
<dbReference type="PROSITE" id="PS50042">
    <property type="entry name" value="CNMP_BINDING_3"/>
    <property type="match status" value="1"/>
</dbReference>
<dbReference type="Proteomes" id="UP000321822">
    <property type="component" value="Unassembled WGS sequence"/>
</dbReference>
<dbReference type="RefSeq" id="WP_146785468.1">
    <property type="nucleotide sequence ID" value="NZ_VOLT01000003.1"/>
</dbReference>
<sequence>MHKNKTDLPQKSTQELSPELSPVLSPVLVKQANLFADLPEKLIEDFQQEFQLNEWHKGDYINCDILTKRFFVVIEGSLEIKQSNPDTGREATLDMLYAGDCFDLMVLLDDKPHKVIISPLTTVKLLSVKLSTMRHWLWTYPEFNQQFMPYIAKKMREKEQQASSLILHDVTTRLSRIILEHINKIKFYTGSKEEEHHHHLVNGLNDETLARMTGSVRQVINKQLQHWKKEDVIDKKRNQLIIKDLEALEKEAKYTQNLANAPFSNT</sequence>
<dbReference type="InterPro" id="IPR012318">
    <property type="entry name" value="HTH_CRP"/>
</dbReference>
<dbReference type="PANTHER" id="PTHR24567">
    <property type="entry name" value="CRP FAMILY TRANSCRIPTIONAL REGULATORY PROTEIN"/>
    <property type="match status" value="1"/>
</dbReference>
<dbReference type="InterPro" id="IPR018490">
    <property type="entry name" value="cNMP-bd_dom_sf"/>
</dbReference>
<dbReference type="Pfam" id="PF00027">
    <property type="entry name" value="cNMP_binding"/>
    <property type="match status" value="1"/>
</dbReference>
<dbReference type="InterPro" id="IPR000595">
    <property type="entry name" value="cNMP-bd_dom"/>
</dbReference>
<gene>
    <name evidence="5" type="ORF">ESZ36_06885</name>
</gene>
<dbReference type="GO" id="GO:0005829">
    <property type="term" value="C:cytosol"/>
    <property type="evidence" value="ECO:0007669"/>
    <property type="project" value="TreeGrafter"/>
</dbReference>
<proteinExistence type="predicted"/>
<dbReference type="SUPFAM" id="SSF51206">
    <property type="entry name" value="cAMP-binding domain-like"/>
    <property type="match status" value="1"/>
</dbReference>
<dbReference type="GO" id="GO:0003700">
    <property type="term" value="F:DNA-binding transcription factor activity"/>
    <property type="evidence" value="ECO:0007669"/>
    <property type="project" value="TreeGrafter"/>
</dbReference>
<dbReference type="InterPro" id="IPR036388">
    <property type="entry name" value="WH-like_DNA-bd_sf"/>
</dbReference>
<reference evidence="5 6" key="1">
    <citation type="submission" date="2019-07" db="EMBL/GenBank/DDBJ databases">
        <title>Genomes of sea-ice associated Colwellia species.</title>
        <authorList>
            <person name="Bowman J.P."/>
        </authorList>
    </citation>
    <scope>NUCLEOTIDE SEQUENCE [LARGE SCALE GENOMIC DNA]</scope>
    <source>
        <strain evidence="5 6">ACAM 459</strain>
    </source>
</reference>
<dbReference type="Gene3D" id="1.10.10.10">
    <property type="entry name" value="Winged helix-like DNA-binding domain superfamily/Winged helix DNA-binding domain"/>
    <property type="match status" value="1"/>
</dbReference>
<evidence type="ECO:0000256" key="1">
    <source>
        <dbReference type="ARBA" id="ARBA00023015"/>
    </source>
</evidence>
<dbReference type="EMBL" id="VOLT01000003">
    <property type="protein sequence ID" value="TWX69672.1"/>
    <property type="molecule type" value="Genomic_DNA"/>
</dbReference>
<dbReference type="SUPFAM" id="SSF46785">
    <property type="entry name" value="Winged helix' DNA-binding domain"/>
    <property type="match status" value="1"/>
</dbReference>
<dbReference type="CDD" id="cd00038">
    <property type="entry name" value="CAP_ED"/>
    <property type="match status" value="1"/>
</dbReference>
<dbReference type="GO" id="GO:0003677">
    <property type="term" value="F:DNA binding"/>
    <property type="evidence" value="ECO:0007669"/>
    <property type="project" value="UniProtKB-KW"/>
</dbReference>
<evidence type="ECO:0000313" key="6">
    <source>
        <dbReference type="Proteomes" id="UP000321822"/>
    </source>
</evidence>
<dbReference type="PANTHER" id="PTHR24567:SF74">
    <property type="entry name" value="HTH-TYPE TRANSCRIPTIONAL REGULATOR ARCR"/>
    <property type="match status" value="1"/>
</dbReference>
<keyword evidence="2" id="KW-0238">DNA-binding</keyword>
<name>A0A5C6QMD8_9GAMM</name>
<dbReference type="Pfam" id="PF13545">
    <property type="entry name" value="HTH_Crp_2"/>
    <property type="match status" value="1"/>
</dbReference>
<keyword evidence="6" id="KW-1185">Reference proteome</keyword>
<dbReference type="AlphaFoldDB" id="A0A5C6QMD8"/>
<organism evidence="5 6">
    <name type="scientific">Colwellia demingiae</name>
    <dbReference type="NCBI Taxonomy" id="89401"/>
    <lineage>
        <taxon>Bacteria</taxon>
        <taxon>Pseudomonadati</taxon>
        <taxon>Pseudomonadota</taxon>
        <taxon>Gammaproteobacteria</taxon>
        <taxon>Alteromonadales</taxon>
        <taxon>Colwelliaceae</taxon>
        <taxon>Colwellia</taxon>
    </lineage>
</organism>
<dbReference type="InterPro" id="IPR014710">
    <property type="entry name" value="RmlC-like_jellyroll"/>
</dbReference>
<protein>
    <submittedName>
        <fullName evidence="5">Crp/Fnr family transcriptional regulator</fullName>
    </submittedName>
</protein>
<keyword evidence="1" id="KW-0805">Transcription regulation</keyword>
<dbReference type="OrthoDB" id="9777588at2"/>
<dbReference type="InterPro" id="IPR036390">
    <property type="entry name" value="WH_DNA-bd_sf"/>
</dbReference>
<comment type="caution">
    <text evidence="5">The sequence shown here is derived from an EMBL/GenBank/DDBJ whole genome shotgun (WGS) entry which is preliminary data.</text>
</comment>
<feature type="domain" description="Cyclic nucleotide-binding" evidence="4">
    <location>
        <begin position="70"/>
        <end position="154"/>
    </location>
</feature>